<dbReference type="EMBL" id="VMBF01000009">
    <property type="protein sequence ID" value="TSJ73535.1"/>
    <property type="molecule type" value="Genomic_DNA"/>
</dbReference>
<comment type="caution">
    <text evidence="3">The sequence shown here is derived from an EMBL/GenBank/DDBJ whole genome shotgun (WGS) entry which is preliminary data.</text>
</comment>
<evidence type="ECO:0000313" key="4">
    <source>
        <dbReference type="EMBL" id="TSJ73535.1"/>
    </source>
</evidence>
<dbReference type="Proteomes" id="UP000315145">
    <property type="component" value="Unassembled WGS sequence"/>
</dbReference>
<dbReference type="AlphaFoldDB" id="A0A5M7B4Y0"/>
<evidence type="ECO:0000256" key="1">
    <source>
        <dbReference type="SAM" id="SignalP"/>
    </source>
</evidence>
<feature type="signal peptide" evidence="1">
    <location>
        <begin position="1"/>
        <end position="23"/>
    </location>
</feature>
<dbReference type="EMBL" id="VWRS01000009">
    <property type="protein sequence ID" value="KAA5822385.1"/>
    <property type="molecule type" value="Genomic_DNA"/>
</dbReference>
<evidence type="ECO:0000313" key="3">
    <source>
        <dbReference type="EMBL" id="KAA5822385.1"/>
    </source>
</evidence>
<keyword evidence="5" id="KW-1185">Reference proteome</keyword>
<evidence type="ECO:0000313" key="5">
    <source>
        <dbReference type="Proteomes" id="UP000315145"/>
    </source>
</evidence>
<reference evidence="4 5" key="2">
    <citation type="submission" date="2019-07" db="EMBL/GenBank/DDBJ databases">
        <title>Algibacter marinivivus sp. nov., isolated from the surface of a marine red alga.</title>
        <authorList>
            <person name="Zhong X."/>
            <person name="Xu W."/>
            <person name="Zhang Y."/>
            <person name="Zhang Q."/>
            <person name="Du Z."/>
        </authorList>
    </citation>
    <scope>NUCLEOTIDE SEQUENCE [LARGE SCALE GENOMIC DNA]</scope>
    <source>
        <strain evidence="4 5">RU-4-M-4</strain>
    </source>
</reference>
<proteinExistence type="predicted"/>
<gene>
    <name evidence="3" type="ORF">F2B50_14655</name>
    <name evidence="4" type="ORF">FPF71_14655</name>
</gene>
<evidence type="ECO:0000313" key="6">
    <source>
        <dbReference type="Proteomes" id="UP000322315"/>
    </source>
</evidence>
<feature type="domain" description="DUF4097" evidence="2">
    <location>
        <begin position="291"/>
        <end position="449"/>
    </location>
</feature>
<reference evidence="3 6" key="1">
    <citation type="journal article" date="2015" name="Int. J. Syst. Evol. Microbiol.">
        <title>Algibacter amylolyticus sp. nov., isolated from intertidal sediment.</title>
        <authorList>
            <person name="Zhang D.C."/>
            <person name="Wu J."/>
            <person name="Neuner K."/>
            <person name="Yao J."/>
            <person name="Margesin R."/>
        </authorList>
    </citation>
    <scope>NUCLEOTIDE SEQUENCE [LARGE SCALE GENOMIC DNA]</scope>
    <source>
        <strain evidence="3 6">RU-4-M-4</strain>
    </source>
</reference>
<name>A0A5M7B4Y0_9FLAO</name>
<accession>A0A5M7B4Y0</accession>
<feature type="chain" id="PRO_5024453332" description="DUF4097 domain-containing protein" evidence="1">
    <location>
        <begin position="24"/>
        <end position="519"/>
    </location>
</feature>
<dbReference type="Proteomes" id="UP000322315">
    <property type="component" value="Unassembled WGS sequence"/>
</dbReference>
<dbReference type="InterPro" id="IPR025164">
    <property type="entry name" value="Toastrack_DUF4097"/>
</dbReference>
<dbReference type="Pfam" id="PF13349">
    <property type="entry name" value="DUF4097"/>
    <property type="match status" value="1"/>
</dbReference>
<evidence type="ECO:0000259" key="2">
    <source>
        <dbReference type="Pfam" id="PF13349"/>
    </source>
</evidence>
<dbReference type="OrthoDB" id="1420424at2"/>
<keyword evidence="1" id="KW-0732">Signal</keyword>
<organism evidence="3 6">
    <name type="scientific">Algibacter amylolyticus</name>
    <dbReference type="NCBI Taxonomy" id="1608400"/>
    <lineage>
        <taxon>Bacteria</taxon>
        <taxon>Pseudomonadati</taxon>
        <taxon>Bacteroidota</taxon>
        <taxon>Flavobacteriia</taxon>
        <taxon>Flavobacteriales</taxon>
        <taxon>Flavobacteriaceae</taxon>
        <taxon>Algibacter</taxon>
    </lineage>
</organism>
<dbReference type="RefSeq" id="WP_144117613.1">
    <property type="nucleotide sequence ID" value="NZ_JACHGE010000007.1"/>
</dbReference>
<protein>
    <recommendedName>
        <fullName evidence="2">DUF4097 domain-containing protein</fullName>
    </recommendedName>
</protein>
<sequence length="519" mass="59032">MNSFYIKFKFAVLCFLISGSLAAQQKLTKVSQSIKVDKDVVVDLNTSYCSIVFDTWNKNTVEIEAYVEGEKLSKDQLDDALKQWHIDIDATTNKVTINAGSDQVPNAMWAHHEAYDCDNCDDDYGVGAILNELKFELADMPVMHISVPEIPQMFEMPELPELPEGVNAIAFDYEAYKEQGEDYLEKWSRKFESKYGKDYAKKMEAWGEKFGKEWSDKYGDDFAEKMEAWGEKFGEEWGEKYADRMEEWGERFAERMEAQASRVETQAEHIAANAERMAAQKERAMMHREMAKEYAKDRKAHLKERAVLIKERELEIEKLLDNKSSIKVKKTIKIKIPKDAKLRVNVKYGEIEFANNIDNLKADLAYTKFKALSINGSSTSINASYSPIQITHWNLGELNLNYVKSADIEHVAHLVLNLTSSEVDIESLTGSAIIDSNIGDVDIYNIEDSFNNLNIILQNSNAVIGLPKTDYSLQYKGTHSRLVQPDQAVKSNTSNFSTGNPSIGKRILINAKYSDITMQ</sequence>
<reference evidence="3" key="3">
    <citation type="submission" date="2019-09" db="EMBL/GenBank/DDBJ databases">
        <authorList>
            <person name="Zhang D.-C."/>
        </authorList>
    </citation>
    <scope>NUCLEOTIDE SEQUENCE</scope>
    <source>
        <strain evidence="3">RU-4-M-4</strain>
    </source>
</reference>